<dbReference type="InterPro" id="IPR029052">
    <property type="entry name" value="Metallo-depent_PP-like"/>
</dbReference>
<comment type="cofactor">
    <cofactor evidence="1">
        <name>Mn(2+)</name>
        <dbReference type="ChEBI" id="CHEBI:29035"/>
    </cofactor>
</comment>
<feature type="compositionally biased region" description="Low complexity" evidence="5">
    <location>
        <begin position="16"/>
        <end position="28"/>
    </location>
</feature>
<keyword evidence="8" id="KW-1185">Reference proteome</keyword>
<dbReference type="PANTHER" id="PTHR45668:SF3">
    <property type="entry name" value="SERINE_THREONINE-PROTEIN PHOSPHATASE RDGC"/>
    <property type="match status" value="1"/>
</dbReference>
<dbReference type="SUPFAM" id="SSF47473">
    <property type="entry name" value="EF-hand"/>
    <property type="match status" value="1"/>
</dbReference>
<feature type="compositionally biased region" description="Low complexity" evidence="5">
    <location>
        <begin position="769"/>
        <end position="778"/>
    </location>
</feature>
<comment type="caution">
    <text evidence="7">The sequence shown here is derived from an EMBL/GenBank/DDBJ whole genome shotgun (WGS) entry which is preliminary data.</text>
</comment>
<evidence type="ECO:0000313" key="8">
    <source>
        <dbReference type="Proteomes" id="UP001515480"/>
    </source>
</evidence>
<dbReference type="PANTHER" id="PTHR45668">
    <property type="entry name" value="SERINE/THREONINE-PROTEIN PHOSPHATASE 5-RELATED"/>
    <property type="match status" value="1"/>
</dbReference>
<dbReference type="InterPro" id="IPR004843">
    <property type="entry name" value="Calcineurin-like_PHP"/>
</dbReference>
<dbReference type="InterPro" id="IPR011992">
    <property type="entry name" value="EF-hand-dom_pair"/>
</dbReference>
<reference evidence="7 8" key="1">
    <citation type="journal article" date="2024" name="Science">
        <title>Giant polyketide synthase enzymes in the biosynthesis of giant marine polyether toxins.</title>
        <authorList>
            <person name="Fallon T.R."/>
            <person name="Shende V.V."/>
            <person name="Wierzbicki I.H."/>
            <person name="Pendleton A.L."/>
            <person name="Watervoot N.F."/>
            <person name="Auber R.P."/>
            <person name="Gonzalez D.J."/>
            <person name="Wisecaver J.H."/>
            <person name="Moore B.S."/>
        </authorList>
    </citation>
    <scope>NUCLEOTIDE SEQUENCE [LARGE SCALE GENOMIC DNA]</scope>
    <source>
        <strain evidence="7 8">12B1</strain>
    </source>
</reference>
<keyword evidence="4" id="KW-0378">Hydrolase</keyword>
<feature type="compositionally biased region" description="Low complexity" evidence="5">
    <location>
        <begin position="35"/>
        <end position="44"/>
    </location>
</feature>
<sequence length="830" mass="93204">MTTPGDSSASATPCFPADSASPTSAASTGILLQQRSSESLASSRNSRRQSHVVFDCPVPAASSAKQLLPPPAADAVDGEVRQLVAKVLNDVGARCGVRRKSSLGRLLRMSSTFIKLQNQVHVMHMQRHWRGAYVRMQVIQAFLWRVSQALDYYEERRSLELTAMIENHTPKERPTPLAQVNRRLRNSIGDLYSLVDQHLGLGHIFGLIPNRTSHSRSAYLGSNDDERLPFPLTEAAVRSLLSGFDKRSVRLHYKDAQQLIEREIELLASLPNVVEYEIPAGQRLCVVGDLHGQLPDLMHIFRSHGTPDADRPFLFNGDFVDRGKSSVEITILLFAFHQLYPKSVYLNRGNHEERSVYTVHGFELECKRKYDSAMCDLFGKAFDHLPIATVVNKKVFVVHGGVDDELTVEKLKAVPRKDYVMISNSLPERGIVHPMMRTKMAALRKRAELFKPITTALWSDPMKKSGVVPNKDRGAGSLFGPDVADRFLKRHGFELIIRSHEQVIDGVAWPFRGKQAVTVFSASNYSGTAKNKGGYVLLSHQSLPRASATTAGFYIFSNFNLSVVTYEAEQIPTLQIEQQQLLAIQALVFEKRAVLRALFAEVDTANTKIVDFEQFTNVIAKGIQIPVGFKMTEKLLYGRKTNIDYDAFLRRFKLAIPILESIYPMREHLIHLMHSADEDAVGYLRLMHFRAVCRTMRRVYQEKAQICDKPTNLLKMMGPVGETALQENRLHIAEMADGFRVVDAMASQAEEMVPERSKKAHTWTKLSHRSSSQTSRSSSHAKKINQPKLVAHTSSTNDSRPPPPRNKWHSLAFLGRHFGRKRAKNGPTSG</sequence>
<dbReference type="EMBL" id="JBGBPQ010000029">
    <property type="protein sequence ID" value="KAL1496453.1"/>
    <property type="molecule type" value="Genomic_DNA"/>
</dbReference>
<evidence type="ECO:0000256" key="4">
    <source>
        <dbReference type="RuleBase" id="RU004273"/>
    </source>
</evidence>
<dbReference type="GO" id="GO:0046872">
    <property type="term" value="F:metal ion binding"/>
    <property type="evidence" value="ECO:0007669"/>
    <property type="project" value="UniProtKB-KW"/>
</dbReference>
<feature type="region of interest" description="Disordered" evidence="5">
    <location>
        <begin position="750"/>
        <end position="809"/>
    </location>
</feature>
<dbReference type="Gene3D" id="3.60.21.10">
    <property type="match status" value="1"/>
</dbReference>
<dbReference type="PRINTS" id="PR00114">
    <property type="entry name" value="STPHPHTASE"/>
</dbReference>
<evidence type="ECO:0000256" key="5">
    <source>
        <dbReference type="SAM" id="MobiDB-lite"/>
    </source>
</evidence>
<comment type="similarity">
    <text evidence="4">Belongs to the PPP phosphatase family.</text>
</comment>
<dbReference type="EC" id="3.1.3.16" evidence="4"/>
<name>A0AB34IEN7_PRYPA</name>
<evidence type="ECO:0000259" key="6">
    <source>
        <dbReference type="PROSITE" id="PS00125"/>
    </source>
</evidence>
<evidence type="ECO:0000313" key="7">
    <source>
        <dbReference type="EMBL" id="KAL1496453.1"/>
    </source>
</evidence>
<feature type="compositionally biased region" description="Basic residues" evidence="5">
    <location>
        <begin position="758"/>
        <end position="768"/>
    </location>
</feature>
<accession>A0AB34IEN7</accession>
<gene>
    <name evidence="7" type="ORF">AB1Y20_016407</name>
</gene>
<dbReference type="AlphaFoldDB" id="A0AB34IEN7"/>
<dbReference type="SMART" id="SM00156">
    <property type="entry name" value="PP2Ac"/>
    <property type="match status" value="1"/>
</dbReference>
<feature type="region of interest" description="Disordered" evidence="5">
    <location>
        <begin position="1"/>
        <end position="46"/>
    </location>
</feature>
<evidence type="ECO:0000256" key="1">
    <source>
        <dbReference type="ARBA" id="ARBA00001936"/>
    </source>
</evidence>
<dbReference type="SUPFAM" id="SSF56300">
    <property type="entry name" value="Metallo-dependent phosphatases"/>
    <property type="match status" value="1"/>
</dbReference>
<evidence type="ECO:0000256" key="3">
    <source>
        <dbReference type="ARBA" id="ARBA00023211"/>
    </source>
</evidence>
<keyword evidence="3" id="KW-0464">Manganese</keyword>
<dbReference type="InterPro" id="IPR006186">
    <property type="entry name" value="Ser/Thr-sp_prot-phosphatase"/>
</dbReference>
<feature type="domain" description="Serine/threonine specific protein phosphatases" evidence="6">
    <location>
        <begin position="347"/>
        <end position="352"/>
    </location>
</feature>
<dbReference type="Pfam" id="PF00149">
    <property type="entry name" value="Metallophos"/>
    <property type="match status" value="1"/>
</dbReference>
<dbReference type="PROSITE" id="PS00125">
    <property type="entry name" value="SER_THR_PHOSPHATASE"/>
    <property type="match status" value="1"/>
</dbReference>
<dbReference type="GO" id="GO:0004722">
    <property type="term" value="F:protein serine/threonine phosphatase activity"/>
    <property type="evidence" value="ECO:0007669"/>
    <property type="project" value="UniProtKB-EC"/>
</dbReference>
<proteinExistence type="inferred from homology"/>
<feature type="compositionally biased region" description="Polar residues" evidence="5">
    <location>
        <begin position="1"/>
        <end position="11"/>
    </location>
</feature>
<organism evidence="7 8">
    <name type="scientific">Prymnesium parvum</name>
    <name type="common">Toxic golden alga</name>
    <dbReference type="NCBI Taxonomy" id="97485"/>
    <lineage>
        <taxon>Eukaryota</taxon>
        <taxon>Haptista</taxon>
        <taxon>Haptophyta</taxon>
        <taxon>Prymnesiophyceae</taxon>
        <taxon>Prymnesiales</taxon>
        <taxon>Prymnesiaceae</taxon>
        <taxon>Prymnesium</taxon>
    </lineage>
</organism>
<evidence type="ECO:0000256" key="2">
    <source>
        <dbReference type="ARBA" id="ARBA00022723"/>
    </source>
</evidence>
<dbReference type="Proteomes" id="UP001515480">
    <property type="component" value="Unassembled WGS sequence"/>
</dbReference>
<comment type="catalytic activity">
    <reaction evidence="4">
        <text>O-phospho-L-threonyl-[protein] + H2O = L-threonyl-[protein] + phosphate</text>
        <dbReference type="Rhea" id="RHEA:47004"/>
        <dbReference type="Rhea" id="RHEA-COMP:11060"/>
        <dbReference type="Rhea" id="RHEA-COMP:11605"/>
        <dbReference type="ChEBI" id="CHEBI:15377"/>
        <dbReference type="ChEBI" id="CHEBI:30013"/>
        <dbReference type="ChEBI" id="CHEBI:43474"/>
        <dbReference type="ChEBI" id="CHEBI:61977"/>
        <dbReference type="EC" id="3.1.3.16"/>
    </reaction>
</comment>
<protein>
    <recommendedName>
        <fullName evidence="4">Serine/threonine-protein phosphatase</fullName>
        <ecNumber evidence="4">3.1.3.16</ecNumber>
    </recommendedName>
</protein>
<keyword evidence="2" id="KW-0479">Metal-binding</keyword>
<dbReference type="InterPro" id="IPR051134">
    <property type="entry name" value="PPP_phosphatase"/>
</dbReference>